<feature type="region of interest" description="Disordered" evidence="1">
    <location>
        <begin position="1"/>
        <end position="55"/>
    </location>
</feature>
<feature type="compositionally biased region" description="Low complexity" evidence="1">
    <location>
        <begin position="19"/>
        <end position="29"/>
    </location>
</feature>
<evidence type="ECO:0000313" key="3">
    <source>
        <dbReference type="Proteomes" id="UP001500212"/>
    </source>
</evidence>
<comment type="caution">
    <text evidence="2">The sequence shown here is derived from an EMBL/GenBank/DDBJ whole genome shotgun (WGS) entry which is preliminary data.</text>
</comment>
<keyword evidence="3" id="KW-1185">Reference proteome</keyword>
<reference evidence="3" key="1">
    <citation type="journal article" date="2019" name="Int. J. Syst. Evol. Microbiol.">
        <title>The Global Catalogue of Microorganisms (GCM) 10K type strain sequencing project: providing services to taxonomists for standard genome sequencing and annotation.</title>
        <authorList>
            <consortium name="The Broad Institute Genomics Platform"/>
            <consortium name="The Broad Institute Genome Sequencing Center for Infectious Disease"/>
            <person name="Wu L."/>
            <person name="Ma J."/>
        </authorList>
    </citation>
    <scope>NUCLEOTIDE SEQUENCE [LARGE SCALE GENOMIC DNA]</scope>
    <source>
        <strain evidence="3">JCM 17938</strain>
    </source>
</reference>
<protein>
    <submittedName>
        <fullName evidence="2">Uncharacterized protein</fullName>
    </submittedName>
</protein>
<proteinExistence type="predicted"/>
<sequence length="55" mass="5925">MAKPNLGKSGVQRPTALDSAQQQARQATRSTERGLATHRADIQDGAKKLGDHLRS</sequence>
<dbReference type="EMBL" id="BAABHJ010000008">
    <property type="protein sequence ID" value="GAA4608030.1"/>
    <property type="molecule type" value="Genomic_DNA"/>
</dbReference>
<gene>
    <name evidence="2" type="ORF">GCM10023195_31070</name>
</gene>
<dbReference type="Proteomes" id="UP001500212">
    <property type="component" value="Unassembled WGS sequence"/>
</dbReference>
<accession>A0ABP8TIY4</accession>
<feature type="compositionally biased region" description="Basic and acidic residues" evidence="1">
    <location>
        <begin position="38"/>
        <end position="55"/>
    </location>
</feature>
<name>A0ABP8TIY4_9ACTN</name>
<evidence type="ECO:0000313" key="2">
    <source>
        <dbReference type="EMBL" id="GAA4608030.1"/>
    </source>
</evidence>
<organism evidence="2 3">
    <name type="scientific">Actinoallomurus liliacearum</name>
    <dbReference type="NCBI Taxonomy" id="1080073"/>
    <lineage>
        <taxon>Bacteria</taxon>
        <taxon>Bacillati</taxon>
        <taxon>Actinomycetota</taxon>
        <taxon>Actinomycetes</taxon>
        <taxon>Streptosporangiales</taxon>
        <taxon>Thermomonosporaceae</taxon>
        <taxon>Actinoallomurus</taxon>
    </lineage>
</organism>
<evidence type="ECO:0000256" key="1">
    <source>
        <dbReference type="SAM" id="MobiDB-lite"/>
    </source>
</evidence>
<dbReference type="RefSeq" id="WP_345354012.1">
    <property type="nucleotide sequence ID" value="NZ_BAABHJ010000008.1"/>
</dbReference>